<protein>
    <submittedName>
        <fullName evidence="2">Uncharacterized protein</fullName>
    </submittedName>
</protein>
<reference evidence="2" key="1">
    <citation type="submission" date="2021-02" db="EMBL/GenBank/DDBJ databases">
        <authorList>
            <person name="Nowell W R."/>
        </authorList>
    </citation>
    <scope>NUCLEOTIDE SEQUENCE</scope>
</reference>
<organism evidence="2 4">
    <name type="scientific">Didymodactylos carnosus</name>
    <dbReference type="NCBI Taxonomy" id="1234261"/>
    <lineage>
        <taxon>Eukaryota</taxon>
        <taxon>Metazoa</taxon>
        <taxon>Spiralia</taxon>
        <taxon>Gnathifera</taxon>
        <taxon>Rotifera</taxon>
        <taxon>Eurotatoria</taxon>
        <taxon>Bdelloidea</taxon>
        <taxon>Philodinida</taxon>
        <taxon>Philodinidae</taxon>
        <taxon>Didymodactylos</taxon>
    </lineage>
</organism>
<feature type="non-terminal residue" evidence="2">
    <location>
        <position position="1"/>
    </location>
</feature>
<dbReference type="EMBL" id="CAJNOQ010065349">
    <property type="protein sequence ID" value="CAF1679029.1"/>
    <property type="molecule type" value="Genomic_DNA"/>
</dbReference>
<sequence>LRLIIFLTFFVTIIKTKCPSDVTCDCNSVSSIITCDGRNGEQIPTILSNFPSFNTYIFRNYSLIPAHAFDNIQFPSKQHIVIELVDIFKIDTKFSCNIF</sequence>
<evidence type="ECO:0000313" key="4">
    <source>
        <dbReference type="Proteomes" id="UP000663829"/>
    </source>
</evidence>
<evidence type="ECO:0000313" key="2">
    <source>
        <dbReference type="EMBL" id="CAF1679029.1"/>
    </source>
</evidence>
<keyword evidence="1" id="KW-0732">Signal</keyword>
<dbReference type="EMBL" id="CAJOBC010151443">
    <property type="protein sequence ID" value="CAF4674296.1"/>
    <property type="molecule type" value="Genomic_DNA"/>
</dbReference>
<name>A0A816GYI6_9BILA</name>
<feature type="chain" id="PRO_5044132199" evidence="1">
    <location>
        <begin position="17"/>
        <end position="99"/>
    </location>
</feature>
<comment type="caution">
    <text evidence="2">The sequence shown here is derived from an EMBL/GenBank/DDBJ whole genome shotgun (WGS) entry which is preliminary data.</text>
</comment>
<gene>
    <name evidence="2" type="ORF">GPM918_LOCUS46549</name>
    <name evidence="3" type="ORF">SRO942_LOCUS50937</name>
</gene>
<feature type="signal peptide" evidence="1">
    <location>
        <begin position="1"/>
        <end position="16"/>
    </location>
</feature>
<dbReference type="AlphaFoldDB" id="A0A816GYI6"/>
<accession>A0A816GYI6</accession>
<evidence type="ECO:0000256" key="1">
    <source>
        <dbReference type="SAM" id="SignalP"/>
    </source>
</evidence>
<dbReference type="Proteomes" id="UP000663829">
    <property type="component" value="Unassembled WGS sequence"/>
</dbReference>
<proteinExistence type="predicted"/>
<keyword evidence="4" id="KW-1185">Reference proteome</keyword>
<evidence type="ECO:0000313" key="3">
    <source>
        <dbReference type="EMBL" id="CAF4674296.1"/>
    </source>
</evidence>
<dbReference type="Proteomes" id="UP000681722">
    <property type="component" value="Unassembled WGS sequence"/>
</dbReference>